<evidence type="ECO:0000256" key="2">
    <source>
        <dbReference type="SAM" id="MobiDB-lite"/>
    </source>
</evidence>
<comment type="caution">
    <text evidence="4">The sequence shown here is derived from an EMBL/GenBank/DDBJ whole genome shotgun (WGS) entry which is preliminary data.</text>
</comment>
<dbReference type="InterPro" id="IPR056694">
    <property type="entry name" value="DUF7792"/>
</dbReference>
<dbReference type="Proteomes" id="UP001190926">
    <property type="component" value="Unassembled WGS sequence"/>
</dbReference>
<dbReference type="Gene3D" id="1.25.10.10">
    <property type="entry name" value="Leucine-rich Repeat Variant"/>
    <property type="match status" value="2"/>
</dbReference>
<evidence type="ECO:0000313" key="4">
    <source>
        <dbReference type="EMBL" id="KAH6829262.1"/>
    </source>
</evidence>
<dbReference type="SUPFAM" id="SSF48371">
    <property type="entry name" value="ARM repeat"/>
    <property type="match status" value="1"/>
</dbReference>
<dbReference type="PANTHER" id="PTHR46168:SF15">
    <property type="entry name" value="ARMADILLO REPEAT-CONTAINING DOMAIN-CONTAINING PROTEIN"/>
    <property type="match status" value="1"/>
</dbReference>
<dbReference type="Pfam" id="PF25055">
    <property type="entry name" value="DUF7792"/>
    <property type="match status" value="1"/>
</dbReference>
<protein>
    <recommendedName>
        <fullName evidence="3">DUF7792 domain-containing protein</fullName>
    </recommendedName>
</protein>
<proteinExistence type="predicted"/>
<evidence type="ECO:0000256" key="1">
    <source>
        <dbReference type="ARBA" id="ARBA00022737"/>
    </source>
</evidence>
<evidence type="ECO:0000313" key="5">
    <source>
        <dbReference type="Proteomes" id="UP001190926"/>
    </source>
</evidence>
<dbReference type="PANTHER" id="PTHR46168">
    <property type="entry name" value="ARMADILLO REPEAT ONLY 4"/>
    <property type="match status" value="1"/>
</dbReference>
<dbReference type="Pfam" id="PF00514">
    <property type="entry name" value="Arm"/>
    <property type="match status" value="1"/>
</dbReference>
<reference evidence="4 5" key="1">
    <citation type="journal article" date="2021" name="Nat. Commun.">
        <title>Incipient diploidization of the medicinal plant Perilla within 10,000 years.</title>
        <authorList>
            <person name="Zhang Y."/>
            <person name="Shen Q."/>
            <person name="Leng L."/>
            <person name="Zhang D."/>
            <person name="Chen S."/>
            <person name="Shi Y."/>
            <person name="Ning Z."/>
            <person name="Chen S."/>
        </authorList>
    </citation>
    <scope>NUCLEOTIDE SEQUENCE [LARGE SCALE GENOMIC DNA]</scope>
    <source>
        <strain evidence="5">cv. PC099</strain>
    </source>
</reference>
<organism evidence="4 5">
    <name type="scientific">Perilla frutescens var. hirtella</name>
    <name type="common">Perilla citriodora</name>
    <name type="synonym">Perilla setoyensis</name>
    <dbReference type="NCBI Taxonomy" id="608512"/>
    <lineage>
        <taxon>Eukaryota</taxon>
        <taxon>Viridiplantae</taxon>
        <taxon>Streptophyta</taxon>
        <taxon>Embryophyta</taxon>
        <taxon>Tracheophyta</taxon>
        <taxon>Spermatophyta</taxon>
        <taxon>Magnoliopsida</taxon>
        <taxon>eudicotyledons</taxon>
        <taxon>Gunneridae</taxon>
        <taxon>Pentapetalae</taxon>
        <taxon>asterids</taxon>
        <taxon>lamiids</taxon>
        <taxon>Lamiales</taxon>
        <taxon>Lamiaceae</taxon>
        <taxon>Nepetoideae</taxon>
        <taxon>Elsholtzieae</taxon>
        <taxon>Perilla</taxon>
    </lineage>
</organism>
<dbReference type="AlphaFoldDB" id="A0AAD4J8Q6"/>
<dbReference type="EMBL" id="SDAM02000109">
    <property type="protein sequence ID" value="KAH6829262.1"/>
    <property type="molecule type" value="Genomic_DNA"/>
</dbReference>
<dbReference type="InterPro" id="IPR011989">
    <property type="entry name" value="ARM-like"/>
</dbReference>
<accession>A0AAD4J8Q6</accession>
<sequence length="611" mass="67856">MFVFQENLNSVIVCEEEKPIQEVLSLLILLAERVINAAQEAESYKSGNLAIARLVTELSKLLRPLARLTATSATLYDRPIRRVCLDLAKALDRASTFARRCRHERTNFLHQVLSINTAADYKKASALLDSSLGDLRWLLSIYNRDCYDHGTMPPLACTDPILAYVWPAIAALHMGQGEGAQQLADFANNERTKNVIVEEIGIPPLLKMLSEGRNADAQSAAATALCYLGDDQYRMKVIRDEHGVEAVVAAMAKGPPMRVQLVLVDLVLKMLEMDVASVQEEFGAENVTRLLVALLGVDVDLDEFLELNYPKTSRSSSSSSHLSADISTSGEMKMKVSGECSRSEKEREREREAEPPEVKSRLKISCAVALWKLARRSLLNSRNITETKALLVLAKIIKKEHGELKENCLKVVMELAAVAESHADLKRSAFKLTSTPAKVVLDQLLKVMDEEKRPQLVVPAVKAVGCLASMFLAKERHVVRSLVAQLSHWDHDVAAEAARALSKFVCGQNYNRKEHSEAIIEFDGVPKLMILLRKNVRGCFHLDELVLLCNLAVNGHNTRPLEEVSVLSVLESAAKHVVSERPDLRELFAKAIHQLVIYQVGVHPHLHSSEV</sequence>
<keyword evidence="5" id="KW-1185">Reference proteome</keyword>
<name>A0AAD4J8Q6_PERFH</name>
<gene>
    <name evidence="4" type="ORF">C2S53_011355</name>
</gene>
<dbReference type="InterPro" id="IPR000225">
    <property type="entry name" value="Armadillo"/>
</dbReference>
<feature type="domain" description="DUF7792" evidence="3">
    <location>
        <begin position="21"/>
        <end position="143"/>
    </location>
</feature>
<feature type="compositionally biased region" description="Basic and acidic residues" evidence="2">
    <location>
        <begin position="332"/>
        <end position="356"/>
    </location>
</feature>
<feature type="region of interest" description="Disordered" evidence="2">
    <location>
        <begin position="311"/>
        <end position="356"/>
    </location>
</feature>
<feature type="compositionally biased region" description="Low complexity" evidence="2">
    <location>
        <begin position="313"/>
        <end position="329"/>
    </location>
</feature>
<keyword evidence="1" id="KW-0677">Repeat</keyword>
<dbReference type="InterPro" id="IPR016024">
    <property type="entry name" value="ARM-type_fold"/>
</dbReference>
<evidence type="ECO:0000259" key="3">
    <source>
        <dbReference type="Pfam" id="PF25055"/>
    </source>
</evidence>